<dbReference type="Pfam" id="PF13549">
    <property type="entry name" value="ATP-grasp_5"/>
    <property type="match status" value="1"/>
</dbReference>
<keyword evidence="2" id="KW-1185">Reference proteome</keyword>
<gene>
    <name evidence="1" type="ORF">KDA82_08285</name>
</gene>
<dbReference type="AlphaFoldDB" id="A0A8T4INY6"/>
<proteinExistence type="predicted"/>
<comment type="caution">
    <text evidence="1">The sequence shown here is derived from an EMBL/GenBank/DDBJ whole genome shotgun (WGS) entry which is preliminary data.</text>
</comment>
<evidence type="ECO:0000313" key="1">
    <source>
        <dbReference type="EMBL" id="MBR7673012.1"/>
    </source>
</evidence>
<keyword evidence="1" id="KW-0436">Ligase</keyword>
<sequence>RGRALLDGVRGLPPADTEALVEVVLRVQRMALELGDSLAELDINPLVVLPRGQGAVALDALAVCR</sequence>
<name>A0A8T4INY6_9ACTN</name>
<protein>
    <submittedName>
        <fullName evidence="1">Acetate--CoA ligase family protein</fullName>
    </submittedName>
</protein>
<dbReference type="EMBL" id="JAGSMN010000155">
    <property type="protein sequence ID" value="MBR7673012.1"/>
    <property type="molecule type" value="Genomic_DNA"/>
</dbReference>
<dbReference type="SUPFAM" id="SSF56059">
    <property type="entry name" value="Glutathione synthetase ATP-binding domain-like"/>
    <property type="match status" value="1"/>
</dbReference>
<dbReference type="GO" id="GO:0016874">
    <property type="term" value="F:ligase activity"/>
    <property type="evidence" value="ECO:0007669"/>
    <property type="project" value="UniProtKB-KW"/>
</dbReference>
<dbReference type="Gene3D" id="3.30.470.20">
    <property type="entry name" value="ATP-grasp fold, B domain"/>
    <property type="match status" value="1"/>
</dbReference>
<reference evidence="1" key="1">
    <citation type="submission" date="2021-04" db="EMBL/GenBank/DDBJ databases">
        <title>Sequencing of actinobacteria type strains.</title>
        <authorList>
            <person name="Nguyen G.-S."/>
            <person name="Wentzel A."/>
        </authorList>
    </citation>
    <scope>NUCLEOTIDE SEQUENCE</scope>
    <source>
        <strain evidence="1">DSM 42095</strain>
    </source>
</reference>
<organism evidence="1 2">
    <name type="scientific">Streptomyces daliensis</name>
    <dbReference type="NCBI Taxonomy" id="299421"/>
    <lineage>
        <taxon>Bacteria</taxon>
        <taxon>Bacillati</taxon>
        <taxon>Actinomycetota</taxon>
        <taxon>Actinomycetes</taxon>
        <taxon>Kitasatosporales</taxon>
        <taxon>Streptomycetaceae</taxon>
        <taxon>Streptomyces</taxon>
    </lineage>
</organism>
<evidence type="ECO:0000313" key="2">
    <source>
        <dbReference type="Proteomes" id="UP000675554"/>
    </source>
</evidence>
<dbReference type="Proteomes" id="UP000675554">
    <property type="component" value="Unassembled WGS sequence"/>
</dbReference>
<feature type="non-terminal residue" evidence="1">
    <location>
        <position position="1"/>
    </location>
</feature>
<accession>A0A8T4INY6</accession>